<sequence length="28" mass="3228">IVNDRGTYVKEITTYDEAGQTLFDYTTL</sequence>
<protein>
    <submittedName>
        <fullName evidence="1">Uncharacterized protein</fullName>
    </submittedName>
</protein>
<dbReference type="AlphaFoldDB" id="A0A8R1ELG8"/>
<reference evidence="2" key="1">
    <citation type="submission" date="2010-08" db="EMBL/GenBank/DDBJ databases">
        <authorList>
            <consortium name="Caenorhabditis japonica Sequencing Consortium"/>
            <person name="Wilson R.K."/>
        </authorList>
    </citation>
    <scope>NUCLEOTIDE SEQUENCE [LARGE SCALE GENOMIC DNA]</scope>
    <source>
        <strain evidence="2">DF5081</strain>
    </source>
</reference>
<organism evidence="1 2">
    <name type="scientific">Caenorhabditis japonica</name>
    <dbReference type="NCBI Taxonomy" id="281687"/>
    <lineage>
        <taxon>Eukaryota</taxon>
        <taxon>Metazoa</taxon>
        <taxon>Ecdysozoa</taxon>
        <taxon>Nematoda</taxon>
        <taxon>Chromadorea</taxon>
        <taxon>Rhabditida</taxon>
        <taxon>Rhabditina</taxon>
        <taxon>Rhabditomorpha</taxon>
        <taxon>Rhabditoidea</taxon>
        <taxon>Rhabditidae</taxon>
        <taxon>Peloderinae</taxon>
        <taxon>Caenorhabditis</taxon>
    </lineage>
</organism>
<keyword evidence="2" id="KW-1185">Reference proteome</keyword>
<evidence type="ECO:0000313" key="2">
    <source>
        <dbReference type="Proteomes" id="UP000005237"/>
    </source>
</evidence>
<dbReference type="Proteomes" id="UP000005237">
    <property type="component" value="Unassembled WGS sequence"/>
</dbReference>
<reference evidence="1" key="2">
    <citation type="submission" date="2022-06" db="UniProtKB">
        <authorList>
            <consortium name="EnsemblMetazoa"/>
        </authorList>
    </citation>
    <scope>IDENTIFICATION</scope>
    <source>
        <strain evidence="1">DF5081</strain>
    </source>
</reference>
<proteinExistence type="predicted"/>
<evidence type="ECO:0000313" key="1">
    <source>
        <dbReference type="EnsemblMetazoa" id="CJA37329.1"/>
    </source>
</evidence>
<name>A0A8R1ELG8_CAEJA</name>
<dbReference type="EnsemblMetazoa" id="CJA37329.1">
    <property type="protein sequence ID" value="CJA37329.1"/>
    <property type="gene ID" value="WBGene00213176"/>
</dbReference>
<accession>A0A8R1ELG8</accession>